<dbReference type="OrthoDB" id="292367at2"/>
<organism evidence="2 3">
    <name type="scientific">Blastopirellula marina</name>
    <dbReference type="NCBI Taxonomy" id="124"/>
    <lineage>
        <taxon>Bacteria</taxon>
        <taxon>Pseudomonadati</taxon>
        <taxon>Planctomycetota</taxon>
        <taxon>Planctomycetia</taxon>
        <taxon>Pirellulales</taxon>
        <taxon>Pirellulaceae</taxon>
        <taxon>Blastopirellula</taxon>
    </lineage>
</organism>
<sequence length="443" mass="51096">MRAFLPIFLTWGCLIVLIAQASWADEVDSEIEAKIKKLGTVFAPANTPSIAGKKWVAIETGPINYMQTIEGWLIEENPDRVLLLDFYGNQHPMRKPAADEKRQVLPTTLEGGIRGEDLEDADNTIVWDIKEKDFDTKSQKFLDDGPPRMEEEDGGDKDNIFRGINWFNRRKSNGINQVMSAARFAYAAYVRGRKEHAIELFRYAEERHREFMSSFVAEPRELSDVLRFATHQIAESTRNRAVYDAHHGEARGKLLQAWQEVAAMPRNKYSEEAQQMVEGYQQLIDEDTKWEEPTKEELAKFSVPQQIDYWFYHLRDHNYGQIGSPGECDVFVNNVVRGEEKPNPAEELAKLGTAVIPALIEHMDDLRPTRCQGHWRWNSSEARFILRYGDCCQQIFEHVSGEKIYRRKTTTSYPTYDGSAADCKAKAQAWWDAYQKKEVETNK</sequence>
<feature type="chain" id="PRO_5015586942" evidence="1">
    <location>
        <begin position="25"/>
        <end position="443"/>
    </location>
</feature>
<dbReference type="Proteomes" id="UP000238322">
    <property type="component" value="Unassembled WGS sequence"/>
</dbReference>
<reference evidence="2 3" key="1">
    <citation type="submission" date="2018-02" db="EMBL/GenBank/DDBJ databases">
        <title>Comparative genomes isolates from brazilian mangrove.</title>
        <authorList>
            <person name="Araujo J.E."/>
            <person name="Taketani R.G."/>
            <person name="Silva M.C.P."/>
            <person name="Loureco M.V."/>
            <person name="Andreote F.D."/>
        </authorList>
    </citation>
    <scope>NUCLEOTIDE SEQUENCE [LARGE SCALE GENOMIC DNA]</scope>
    <source>
        <strain evidence="2 3">Hex-1 MGV</strain>
    </source>
</reference>
<dbReference type="AlphaFoldDB" id="A0A2S8FYJ4"/>
<dbReference type="RefSeq" id="WP_105328527.1">
    <property type="nucleotide sequence ID" value="NZ_PUHY01000005.1"/>
</dbReference>
<feature type="signal peptide" evidence="1">
    <location>
        <begin position="1"/>
        <end position="24"/>
    </location>
</feature>
<accession>A0A2S8FYJ4</accession>
<evidence type="ECO:0000256" key="1">
    <source>
        <dbReference type="SAM" id="SignalP"/>
    </source>
</evidence>
<keyword evidence="1" id="KW-0732">Signal</keyword>
<proteinExistence type="predicted"/>
<name>A0A2S8FYJ4_9BACT</name>
<evidence type="ECO:0000313" key="3">
    <source>
        <dbReference type="Proteomes" id="UP000238322"/>
    </source>
</evidence>
<comment type="caution">
    <text evidence="2">The sequence shown here is derived from an EMBL/GenBank/DDBJ whole genome shotgun (WGS) entry which is preliminary data.</text>
</comment>
<dbReference type="EMBL" id="PUHY01000005">
    <property type="protein sequence ID" value="PQO37276.1"/>
    <property type="molecule type" value="Genomic_DNA"/>
</dbReference>
<evidence type="ECO:0000313" key="2">
    <source>
        <dbReference type="EMBL" id="PQO37276.1"/>
    </source>
</evidence>
<gene>
    <name evidence="2" type="ORF">C5Y83_04835</name>
</gene>
<protein>
    <submittedName>
        <fullName evidence="2">Uncharacterized protein</fullName>
    </submittedName>
</protein>